<keyword evidence="4 7" id="KW-0689">Ribosomal protein</keyword>
<comment type="similarity">
    <text evidence="1 7 8">Belongs to the universal ribosomal protein uS4 family.</text>
</comment>
<evidence type="ECO:0000256" key="6">
    <source>
        <dbReference type="ARBA" id="ARBA00035254"/>
    </source>
</evidence>
<dbReference type="Pfam" id="PF00163">
    <property type="entry name" value="Ribosomal_S4"/>
    <property type="match status" value="1"/>
</dbReference>
<name>A0A1G1ZVP3_9BACT</name>
<keyword evidence="2 7" id="KW-0699">rRNA-binding</keyword>
<evidence type="ECO:0000256" key="2">
    <source>
        <dbReference type="ARBA" id="ARBA00022730"/>
    </source>
</evidence>
<evidence type="ECO:0000256" key="3">
    <source>
        <dbReference type="ARBA" id="ARBA00022884"/>
    </source>
</evidence>
<dbReference type="HAMAP" id="MF_01306_B">
    <property type="entry name" value="Ribosomal_uS4_B"/>
    <property type="match status" value="1"/>
</dbReference>
<keyword evidence="5 7" id="KW-0687">Ribonucleoprotein</keyword>
<evidence type="ECO:0000256" key="7">
    <source>
        <dbReference type="HAMAP-Rule" id="MF_01306"/>
    </source>
</evidence>
<comment type="function">
    <text evidence="7">One of the primary rRNA binding proteins, it binds directly to 16S rRNA where it nucleates assembly of the body of the 30S subunit.</text>
</comment>
<accession>A0A1G1ZVP3</accession>
<dbReference type="Gene3D" id="1.10.1050.10">
    <property type="entry name" value="Ribosomal Protein S4 Delta 41, Chain A, domain 1"/>
    <property type="match status" value="1"/>
</dbReference>
<dbReference type="GO" id="GO:0042274">
    <property type="term" value="P:ribosomal small subunit biogenesis"/>
    <property type="evidence" value="ECO:0007669"/>
    <property type="project" value="TreeGrafter"/>
</dbReference>
<dbReference type="PANTHER" id="PTHR11831:SF4">
    <property type="entry name" value="SMALL RIBOSOMAL SUBUNIT PROTEIN US4M"/>
    <property type="match status" value="1"/>
</dbReference>
<dbReference type="NCBIfam" id="TIGR01017">
    <property type="entry name" value="rpsD_bact"/>
    <property type="match status" value="1"/>
</dbReference>
<dbReference type="AlphaFoldDB" id="A0A1G1ZVP3"/>
<dbReference type="SUPFAM" id="SSF55174">
    <property type="entry name" value="Alpha-L RNA-binding motif"/>
    <property type="match status" value="1"/>
</dbReference>
<dbReference type="PANTHER" id="PTHR11831">
    <property type="entry name" value="30S 40S RIBOSOMAL PROTEIN"/>
    <property type="match status" value="1"/>
</dbReference>
<dbReference type="SMART" id="SM00363">
    <property type="entry name" value="S4"/>
    <property type="match status" value="1"/>
</dbReference>
<comment type="caution">
    <text evidence="11">The sequence shown here is derived from an EMBL/GenBank/DDBJ whole genome shotgun (WGS) entry which is preliminary data.</text>
</comment>
<sequence>MFNTQEKKERALGTKLFLKAYRCNSPKCVTLRRPHRPGLHGQARHSTSEMGAQLNEKQKIRVSYGLRENQIKKIFSKAAQRTGVTGTLALQLLERRLDNAVFRLGLAPSRSVARQLVGHGHIFVNGRRVTVPSFLVRVDDVIGIRPQSKEMGLLKDVGERLKKYETPAWLTLNKESMEGKIVSLPKDIEVPFDVALVVDYYSNKK</sequence>
<dbReference type="GO" id="GO:0015935">
    <property type="term" value="C:small ribosomal subunit"/>
    <property type="evidence" value="ECO:0007669"/>
    <property type="project" value="InterPro"/>
</dbReference>
<organism evidence="11 12">
    <name type="scientific">Candidatus Harrisonbacteria bacterium RIFCSPLOWO2_02_FULL_45_10c</name>
    <dbReference type="NCBI Taxonomy" id="1798410"/>
    <lineage>
        <taxon>Bacteria</taxon>
        <taxon>Candidatus Harrisoniibacteriota</taxon>
    </lineage>
</organism>
<keyword evidence="3 7" id="KW-0694">RNA-binding</keyword>
<dbReference type="InterPro" id="IPR018079">
    <property type="entry name" value="Ribosomal_uS4_CS"/>
</dbReference>
<dbReference type="Proteomes" id="UP000176284">
    <property type="component" value="Unassembled WGS sequence"/>
</dbReference>
<dbReference type="InterPro" id="IPR036986">
    <property type="entry name" value="S4_RNA-bd_sf"/>
</dbReference>
<proteinExistence type="inferred from homology"/>
<evidence type="ECO:0000313" key="12">
    <source>
        <dbReference type="Proteomes" id="UP000176284"/>
    </source>
</evidence>
<evidence type="ECO:0000256" key="4">
    <source>
        <dbReference type="ARBA" id="ARBA00022980"/>
    </source>
</evidence>
<dbReference type="GO" id="GO:0003735">
    <property type="term" value="F:structural constituent of ribosome"/>
    <property type="evidence" value="ECO:0007669"/>
    <property type="project" value="InterPro"/>
</dbReference>
<evidence type="ECO:0000313" key="11">
    <source>
        <dbReference type="EMBL" id="OGY67897.1"/>
    </source>
</evidence>
<feature type="domain" description="RNA-binding S4" evidence="9">
    <location>
        <begin position="95"/>
        <end position="159"/>
    </location>
</feature>
<dbReference type="FunFam" id="3.10.290.10:FF:000001">
    <property type="entry name" value="30S ribosomal protein S4"/>
    <property type="match status" value="1"/>
</dbReference>
<gene>
    <name evidence="7" type="primary">rpsD</name>
    <name evidence="11" type="ORF">A3H63_02010</name>
</gene>
<evidence type="ECO:0000256" key="5">
    <source>
        <dbReference type="ARBA" id="ARBA00023274"/>
    </source>
</evidence>
<dbReference type="GO" id="GO:0006412">
    <property type="term" value="P:translation"/>
    <property type="evidence" value="ECO:0007669"/>
    <property type="project" value="UniProtKB-UniRule"/>
</dbReference>
<comment type="function">
    <text evidence="7">With S5 and S12 plays an important role in translational accuracy.</text>
</comment>
<dbReference type="STRING" id="1798410.A3H63_02010"/>
<dbReference type="CDD" id="cd00165">
    <property type="entry name" value="S4"/>
    <property type="match status" value="1"/>
</dbReference>
<evidence type="ECO:0000256" key="1">
    <source>
        <dbReference type="ARBA" id="ARBA00007465"/>
    </source>
</evidence>
<protein>
    <recommendedName>
        <fullName evidence="6 7">Small ribosomal subunit protein uS4</fullName>
    </recommendedName>
</protein>
<dbReference type="InterPro" id="IPR005709">
    <property type="entry name" value="Ribosomal_uS4_bac-type"/>
</dbReference>
<dbReference type="Pfam" id="PF01479">
    <property type="entry name" value="S4"/>
    <property type="match status" value="1"/>
</dbReference>
<dbReference type="InterPro" id="IPR001912">
    <property type="entry name" value="Ribosomal_uS4_N"/>
</dbReference>
<dbReference type="SMART" id="SM01390">
    <property type="entry name" value="Ribosomal_S4"/>
    <property type="match status" value="1"/>
</dbReference>
<dbReference type="Gene3D" id="3.10.290.10">
    <property type="entry name" value="RNA-binding S4 domain"/>
    <property type="match status" value="1"/>
</dbReference>
<dbReference type="GO" id="GO:0019843">
    <property type="term" value="F:rRNA binding"/>
    <property type="evidence" value="ECO:0007669"/>
    <property type="project" value="UniProtKB-UniRule"/>
</dbReference>
<evidence type="ECO:0000259" key="10">
    <source>
        <dbReference type="SMART" id="SM01390"/>
    </source>
</evidence>
<dbReference type="EMBL" id="MHJM01000014">
    <property type="protein sequence ID" value="OGY67897.1"/>
    <property type="molecule type" value="Genomic_DNA"/>
</dbReference>
<dbReference type="PROSITE" id="PS00632">
    <property type="entry name" value="RIBOSOMAL_S4"/>
    <property type="match status" value="1"/>
</dbReference>
<reference evidence="11 12" key="1">
    <citation type="journal article" date="2016" name="Nat. Commun.">
        <title>Thousands of microbial genomes shed light on interconnected biogeochemical processes in an aquifer system.</title>
        <authorList>
            <person name="Anantharaman K."/>
            <person name="Brown C.T."/>
            <person name="Hug L.A."/>
            <person name="Sharon I."/>
            <person name="Castelle C.J."/>
            <person name="Probst A.J."/>
            <person name="Thomas B.C."/>
            <person name="Singh A."/>
            <person name="Wilkins M.J."/>
            <person name="Karaoz U."/>
            <person name="Brodie E.L."/>
            <person name="Williams K.H."/>
            <person name="Hubbard S.S."/>
            <person name="Banfield J.F."/>
        </authorList>
    </citation>
    <scope>NUCLEOTIDE SEQUENCE [LARGE SCALE GENOMIC DNA]</scope>
</reference>
<dbReference type="InterPro" id="IPR002942">
    <property type="entry name" value="S4_RNA-bd"/>
</dbReference>
<dbReference type="InterPro" id="IPR022801">
    <property type="entry name" value="Ribosomal_uS4"/>
</dbReference>
<dbReference type="PROSITE" id="PS50889">
    <property type="entry name" value="S4"/>
    <property type="match status" value="1"/>
</dbReference>
<evidence type="ECO:0000256" key="8">
    <source>
        <dbReference type="RuleBase" id="RU003699"/>
    </source>
</evidence>
<dbReference type="NCBIfam" id="NF003717">
    <property type="entry name" value="PRK05327.1"/>
    <property type="match status" value="1"/>
</dbReference>
<comment type="subunit">
    <text evidence="7">Part of the 30S ribosomal subunit. Contacts protein S5. The interaction surface between S4 and S5 is involved in control of translational fidelity.</text>
</comment>
<evidence type="ECO:0000259" key="9">
    <source>
        <dbReference type="SMART" id="SM00363"/>
    </source>
</evidence>
<feature type="domain" description="Small ribosomal subunit protein uS4 N-terminal" evidence="10">
    <location>
        <begin position="3"/>
        <end position="94"/>
    </location>
</feature>